<evidence type="ECO:0000313" key="4">
    <source>
        <dbReference type="Proteomes" id="UP000245683"/>
    </source>
</evidence>
<dbReference type="GO" id="GO:0005886">
    <property type="term" value="C:plasma membrane"/>
    <property type="evidence" value="ECO:0007669"/>
    <property type="project" value="TreeGrafter"/>
</dbReference>
<name>A0A317JV73_9ACTN</name>
<dbReference type="InterPro" id="IPR051267">
    <property type="entry name" value="STEAP_metalloreductase"/>
</dbReference>
<dbReference type="RefSeq" id="WP_109946966.1">
    <property type="nucleotide sequence ID" value="NZ_QGGF01000488.1"/>
</dbReference>
<evidence type="ECO:0000256" key="1">
    <source>
        <dbReference type="ARBA" id="ARBA00023002"/>
    </source>
</evidence>
<proteinExistence type="predicted"/>
<dbReference type="SUPFAM" id="SSF51735">
    <property type="entry name" value="NAD(P)-binding Rossmann-fold domains"/>
    <property type="match status" value="1"/>
</dbReference>
<dbReference type="GO" id="GO:0015677">
    <property type="term" value="P:copper ion import"/>
    <property type="evidence" value="ECO:0007669"/>
    <property type="project" value="TreeGrafter"/>
</dbReference>
<dbReference type="InterPro" id="IPR036291">
    <property type="entry name" value="NAD(P)-bd_dom_sf"/>
</dbReference>
<gene>
    <name evidence="3" type="ORF">DLJ46_24660</name>
</gene>
<feature type="domain" description="Pyrroline-5-carboxylate reductase catalytic N-terminal" evidence="2">
    <location>
        <begin position="2"/>
        <end position="107"/>
    </location>
</feature>
<keyword evidence="4" id="KW-1185">Reference proteome</keyword>
<sequence>MKIAVLGTGMVGQALAGRLAELGHEVTVGTRDVDATLARTTPDGMGNPPYVAWAADHPQVRLAPFADAAAGAELLVNATSGGVSIAALQAAGTENLTGKILIDIANPLDFSNGFPPTLFVKDTDSLGEQIQAAFPQLRVVKALNTLTAALMVNPKALADGDHSIFVSGNDAEAKKTVTGILESFGHTDVIDLGDITTARGTEMLLPVWLRLMGALNTPMFNFKIVR</sequence>
<evidence type="ECO:0000313" key="3">
    <source>
        <dbReference type="EMBL" id="PWU44696.1"/>
    </source>
</evidence>
<dbReference type="PANTHER" id="PTHR14239">
    <property type="entry name" value="DUDULIN-RELATED"/>
    <property type="match status" value="1"/>
</dbReference>
<dbReference type="GO" id="GO:0052851">
    <property type="term" value="F:ferric-chelate reductase (NADPH) activity"/>
    <property type="evidence" value="ECO:0007669"/>
    <property type="project" value="TreeGrafter"/>
</dbReference>
<reference evidence="4" key="1">
    <citation type="submission" date="2018-05" db="EMBL/GenBank/DDBJ databases">
        <title>Micromonospora globispora sp. nov. and Micromonospora rugosa sp. nov., isolated from marine sediment.</title>
        <authorList>
            <person name="Carro L."/>
            <person name="Aysel V."/>
            <person name="Cetin D."/>
            <person name="Igual J.M."/>
            <person name="Klenk H.-P."/>
            <person name="Trujillo M.E."/>
            <person name="Sahin N."/>
        </authorList>
    </citation>
    <scope>NUCLEOTIDE SEQUENCE [LARGE SCALE GENOMIC DNA]</scope>
    <source>
        <strain evidence="4">S2904</strain>
    </source>
</reference>
<dbReference type="Pfam" id="PF03807">
    <property type="entry name" value="F420_oxidored"/>
    <property type="match status" value="1"/>
</dbReference>
<dbReference type="GO" id="GO:0008823">
    <property type="term" value="F:cupric reductase (NADH) activity"/>
    <property type="evidence" value="ECO:0007669"/>
    <property type="project" value="TreeGrafter"/>
</dbReference>
<dbReference type="EMBL" id="QGSV01000294">
    <property type="protein sequence ID" value="PWU44696.1"/>
    <property type="molecule type" value="Genomic_DNA"/>
</dbReference>
<organism evidence="3 4">
    <name type="scientific">Micromonospora globispora</name>
    <dbReference type="NCBI Taxonomy" id="1450148"/>
    <lineage>
        <taxon>Bacteria</taxon>
        <taxon>Bacillati</taxon>
        <taxon>Actinomycetota</taxon>
        <taxon>Actinomycetes</taxon>
        <taxon>Micromonosporales</taxon>
        <taxon>Micromonosporaceae</taxon>
        <taxon>Micromonospora</taxon>
    </lineage>
</organism>
<dbReference type="PANTHER" id="PTHR14239:SF0">
    <property type="entry name" value="F420-DEPENDENT NADP REDUCTASE"/>
    <property type="match status" value="1"/>
</dbReference>
<protein>
    <submittedName>
        <fullName evidence="3">NADP oxidoreductase</fullName>
    </submittedName>
</protein>
<dbReference type="OrthoDB" id="3194817at2"/>
<comment type="caution">
    <text evidence="3">The sequence shown here is derived from an EMBL/GenBank/DDBJ whole genome shotgun (WGS) entry which is preliminary data.</text>
</comment>
<dbReference type="InterPro" id="IPR028939">
    <property type="entry name" value="P5C_Rdtase_cat_N"/>
</dbReference>
<dbReference type="Gene3D" id="3.40.50.720">
    <property type="entry name" value="NAD(P)-binding Rossmann-like Domain"/>
    <property type="match status" value="1"/>
</dbReference>
<accession>A0A317JV73</accession>
<evidence type="ECO:0000259" key="2">
    <source>
        <dbReference type="Pfam" id="PF03807"/>
    </source>
</evidence>
<keyword evidence="1" id="KW-0560">Oxidoreductase</keyword>
<dbReference type="AlphaFoldDB" id="A0A317JV73"/>
<dbReference type="Proteomes" id="UP000245683">
    <property type="component" value="Unassembled WGS sequence"/>
</dbReference>